<dbReference type="Gene3D" id="3.30.420.10">
    <property type="entry name" value="Ribonuclease H-like superfamily/Ribonuclease H"/>
    <property type="match status" value="1"/>
</dbReference>
<dbReference type="Pfam" id="PF00929">
    <property type="entry name" value="RNase_T"/>
    <property type="match status" value="1"/>
</dbReference>
<dbReference type="PANTHER" id="PTHR30231">
    <property type="entry name" value="DNA POLYMERASE III SUBUNIT EPSILON"/>
    <property type="match status" value="1"/>
</dbReference>
<protein>
    <recommendedName>
        <fullName evidence="4">Exonuclease domain-containing protein</fullName>
    </recommendedName>
</protein>
<gene>
    <name evidence="5" type="ORF">MELIAE_LOCUS1894</name>
</gene>
<dbReference type="AlphaFoldDB" id="A0A9P0FAY9"/>
<evidence type="ECO:0000256" key="3">
    <source>
        <dbReference type="ARBA" id="ARBA00022839"/>
    </source>
</evidence>
<dbReference type="InterPro" id="IPR057617">
    <property type="entry name" value="PML_C"/>
</dbReference>
<keyword evidence="1" id="KW-0540">Nuclease</keyword>
<keyword evidence="6" id="KW-1185">Reference proteome</keyword>
<accession>A0A9P0FAY9</accession>
<dbReference type="Pfam" id="PF25244">
    <property type="entry name" value="PML_C"/>
    <property type="match status" value="1"/>
</dbReference>
<reference evidence="5" key="1">
    <citation type="submission" date="2021-12" db="EMBL/GenBank/DDBJ databases">
        <authorList>
            <person name="King R."/>
        </authorList>
    </citation>
    <scope>NUCLEOTIDE SEQUENCE</scope>
</reference>
<evidence type="ECO:0000259" key="4">
    <source>
        <dbReference type="SMART" id="SM00479"/>
    </source>
</evidence>
<proteinExistence type="predicted"/>
<evidence type="ECO:0000313" key="5">
    <source>
        <dbReference type="EMBL" id="CAH0548036.1"/>
    </source>
</evidence>
<name>A0A9P0FAY9_BRAAE</name>
<dbReference type="CDD" id="cd06127">
    <property type="entry name" value="DEDDh"/>
    <property type="match status" value="1"/>
</dbReference>
<evidence type="ECO:0000256" key="2">
    <source>
        <dbReference type="ARBA" id="ARBA00022801"/>
    </source>
</evidence>
<dbReference type="InterPro" id="IPR036397">
    <property type="entry name" value="RNaseH_sf"/>
</dbReference>
<feature type="domain" description="Exonuclease" evidence="4">
    <location>
        <begin position="13"/>
        <end position="189"/>
    </location>
</feature>
<dbReference type="SUPFAM" id="SSF53098">
    <property type="entry name" value="Ribonuclease H-like"/>
    <property type="match status" value="1"/>
</dbReference>
<dbReference type="OrthoDB" id="7692185at2759"/>
<dbReference type="InterPro" id="IPR012337">
    <property type="entry name" value="RNaseH-like_sf"/>
</dbReference>
<dbReference type="Proteomes" id="UP001154078">
    <property type="component" value="Chromosome 1"/>
</dbReference>
<dbReference type="GO" id="GO:0003676">
    <property type="term" value="F:nucleic acid binding"/>
    <property type="evidence" value="ECO:0007669"/>
    <property type="project" value="InterPro"/>
</dbReference>
<keyword evidence="2" id="KW-0378">Hydrolase</keyword>
<dbReference type="GO" id="GO:0008408">
    <property type="term" value="F:3'-5' exonuclease activity"/>
    <property type="evidence" value="ECO:0007669"/>
    <property type="project" value="TreeGrafter"/>
</dbReference>
<dbReference type="EMBL" id="OV121132">
    <property type="protein sequence ID" value="CAH0548036.1"/>
    <property type="molecule type" value="Genomic_DNA"/>
</dbReference>
<dbReference type="PANTHER" id="PTHR30231:SF4">
    <property type="entry name" value="PROTEIN NEN2"/>
    <property type="match status" value="1"/>
</dbReference>
<dbReference type="InterPro" id="IPR013520">
    <property type="entry name" value="Ribonucl_H"/>
</dbReference>
<sequence length="287" mass="32371">MPVFDNNREIDFEIVFFDLETGGFAYEDDILQIGLRYQEKWEGIYVTPTKRISPSASEVHNLTNIGEELFFHGIQIPSVPLQAALKKTLDFLLTTNKPCVLVAHNVNFDSTRLINALLKTGQIEEFSKIIFGFVDTLPLFRNMLNRQNNCSLGFLAKEANIKACGAHDALADVLILQKLIKHHQISDEQLLSQVSQFNYEVSKQIAKNHARMILKTLSPLEGTVSEGMMNKMAAAGIDFPTIIDTYITLGEDGIYMLFTELVTEKPRVTKSRRIINSVTSFLQNIIT</sequence>
<dbReference type="SMART" id="SM00479">
    <property type="entry name" value="EXOIII"/>
    <property type="match status" value="1"/>
</dbReference>
<keyword evidence="3" id="KW-0269">Exonuclease</keyword>
<evidence type="ECO:0000313" key="6">
    <source>
        <dbReference type="Proteomes" id="UP001154078"/>
    </source>
</evidence>
<evidence type="ECO:0000256" key="1">
    <source>
        <dbReference type="ARBA" id="ARBA00022722"/>
    </source>
</evidence>
<organism evidence="5 6">
    <name type="scientific">Brassicogethes aeneus</name>
    <name type="common">Rape pollen beetle</name>
    <name type="synonym">Meligethes aeneus</name>
    <dbReference type="NCBI Taxonomy" id="1431903"/>
    <lineage>
        <taxon>Eukaryota</taxon>
        <taxon>Metazoa</taxon>
        <taxon>Ecdysozoa</taxon>
        <taxon>Arthropoda</taxon>
        <taxon>Hexapoda</taxon>
        <taxon>Insecta</taxon>
        <taxon>Pterygota</taxon>
        <taxon>Neoptera</taxon>
        <taxon>Endopterygota</taxon>
        <taxon>Coleoptera</taxon>
        <taxon>Polyphaga</taxon>
        <taxon>Cucujiformia</taxon>
        <taxon>Nitidulidae</taxon>
        <taxon>Meligethinae</taxon>
        <taxon>Brassicogethes</taxon>
    </lineage>
</organism>